<dbReference type="GO" id="GO:0016829">
    <property type="term" value="F:lyase activity"/>
    <property type="evidence" value="ECO:0007669"/>
    <property type="project" value="UniProtKB-KW"/>
</dbReference>
<evidence type="ECO:0000256" key="5">
    <source>
        <dbReference type="ARBA" id="ARBA00022723"/>
    </source>
</evidence>
<dbReference type="Pfam" id="PF09412">
    <property type="entry name" value="XendoU"/>
    <property type="match status" value="1"/>
</dbReference>
<keyword evidence="5 11" id="KW-0479">Metal-binding</keyword>
<comment type="caution">
    <text evidence="14">The sequence shown here is derived from an EMBL/GenBank/DDBJ whole genome shotgun (WGS) entry which is preliminary data.</text>
</comment>
<keyword evidence="7 11" id="KW-0378">Hydrolase</keyword>
<comment type="similarity">
    <text evidence="2 11">Belongs to the ENDOU family.</text>
</comment>
<gene>
    <name evidence="14" type="ORF">CAUJ_LOCUS53</name>
</gene>
<dbReference type="GO" id="GO:0046872">
    <property type="term" value="F:metal ion binding"/>
    <property type="evidence" value="ECO:0007669"/>
    <property type="project" value="UniProtKB-UniRule"/>
</dbReference>
<name>A0A8S1GM20_9PELO</name>
<evidence type="ECO:0000256" key="1">
    <source>
        <dbReference type="ARBA" id="ARBA00001936"/>
    </source>
</evidence>
<evidence type="ECO:0000256" key="10">
    <source>
        <dbReference type="ARBA" id="ARBA00023239"/>
    </source>
</evidence>
<evidence type="ECO:0000256" key="2">
    <source>
        <dbReference type="ARBA" id="ARBA00010168"/>
    </source>
</evidence>
<keyword evidence="8 11" id="KW-0694">RNA-binding</keyword>
<dbReference type="PANTHER" id="PTHR12439">
    <property type="entry name" value="PLACENTAL PROTEIN 11-RELATED"/>
    <property type="match status" value="1"/>
</dbReference>
<evidence type="ECO:0000256" key="8">
    <source>
        <dbReference type="ARBA" id="ARBA00022884"/>
    </source>
</evidence>
<dbReference type="PROSITE" id="PS51959">
    <property type="entry name" value="ENDOU"/>
    <property type="match status" value="1"/>
</dbReference>
<dbReference type="GO" id="GO:0004521">
    <property type="term" value="F:RNA endonuclease activity"/>
    <property type="evidence" value="ECO:0007669"/>
    <property type="project" value="UniProtKB-UniRule"/>
</dbReference>
<dbReference type="GO" id="GO:0003723">
    <property type="term" value="F:RNA binding"/>
    <property type="evidence" value="ECO:0007669"/>
    <property type="project" value="UniProtKB-UniRule"/>
</dbReference>
<organism evidence="14 15">
    <name type="scientific">Caenorhabditis auriculariae</name>
    <dbReference type="NCBI Taxonomy" id="2777116"/>
    <lineage>
        <taxon>Eukaryota</taxon>
        <taxon>Metazoa</taxon>
        <taxon>Ecdysozoa</taxon>
        <taxon>Nematoda</taxon>
        <taxon>Chromadorea</taxon>
        <taxon>Rhabditida</taxon>
        <taxon>Rhabditina</taxon>
        <taxon>Rhabditomorpha</taxon>
        <taxon>Rhabditoidea</taxon>
        <taxon>Rhabditidae</taxon>
        <taxon>Peloderinae</taxon>
        <taxon>Caenorhabditis</taxon>
    </lineage>
</organism>
<dbReference type="Proteomes" id="UP000835052">
    <property type="component" value="Unassembled WGS sequence"/>
</dbReference>
<keyword evidence="12" id="KW-0812">Transmembrane</keyword>
<dbReference type="SUPFAM" id="SSF142877">
    <property type="entry name" value="EndoU-like"/>
    <property type="match status" value="1"/>
</dbReference>
<keyword evidence="12" id="KW-0472">Membrane</keyword>
<reference evidence="14" key="1">
    <citation type="submission" date="2020-10" db="EMBL/GenBank/DDBJ databases">
        <authorList>
            <person name="Kikuchi T."/>
        </authorList>
    </citation>
    <scope>NUCLEOTIDE SEQUENCE</scope>
    <source>
        <strain evidence="14">NKZ352</strain>
    </source>
</reference>
<dbReference type="GO" id="GO:0016787">
    <property type="term" value="F:hydrolase activity"/>
    <property type="evidence" value="ECO:0007669"/>
    <property type="project" value="UniProtKB-KW"/>
</dbReference>
<evidence type="ECO:0000256" key="11">
    <source>
        <dbReference type="RuleBase" id="RU367085"/>
    </source>
</evidence>
<dbReference type="InterPro" id="IPR018998">
    <property type="entry name" value="EndoU_C"/>
</dbReference>
<dbReference type="AlphaFoldDB" id="A0A8S1GM20"/>
<evidence type="ECO:0000256" key="4">
    <source>
        <dbReference type="ARBA" id="ARBA00022722"/>
    </source>
</evidence>
<accession>A0A8S1GM20</accession>
<feature type="domain" description="EndoU" evidence="13">
    <location>
        <begin position="105"/>
        <end position="374"/>
    </location>
</feature>
<feature type="transmembrane region" description="Helical" evidence="12">
    <location>
        <begin position="33"/>
        <end position="55"/>
    </location>
</feature>
<dbReference type="InterPro" id="IPR037227">
    <property type="entry name" value="EndoU-like"/>
</dbReference>
<evidence type="ECO:0000313" key="15">
    <source>
        <dbReference type="Proteomes" id="UP000835052"/>
    </source>
</evidence>
<evidence type="ECO:0000256" key="6">
    <source>
        <dbReference type="ARBA" id="ARBA00022759"/>
    </source>
</evidence>
<comment type="subunit">
    <text evidence="3 11">Monomer.</text>
</comment>
<dbReference type="OrthoDB" id="430326at2759"/>
<keyword evidence="10" id="KW-0456">Lyase</keyword>
<keyword evidence="4 11" id="KW-0540">Nuclease</keyword>
<proteinExistence type="inferred from homology"/>
<comment type="cofactor">
    <cofactor evidence="1 11">
        <name>Mn(2+)</name>
        <dbReference type="ChEBI" id="CHEBI:29035"/>
    </cofactor>
</comment>
<evidence type="ECO:0000256" key="12">
    <source>
        <dbReference type="SAM" id="Phobius"/>
    </source>
</evidence>
<evidence type="ECO:0000313" key="14">
    <source>
        <dbReference type="EMBL" id="CAD6184134.1"/>
    </source>
</evidence>
<keyword evidence="6 11" id="KW-0255">Endonuclease</keyword>
<evidence type="ECO:0000259" key="13">
    <source>
        <dbReference type="PROSITE" id="PS51959"/>
    </source>
</evidence>
<sequence length="384" mass="43967">MWSVALLFIPSYEAVSGTAILKSEAWPDVVARQFFFGFLVAFFTFVGLAHIYAAARRPPTSSFRYELRRSAETTRSTMGKLTAVWTLLLCISAGFGQKIPKFDVSDQELLEMARLLRDVDDNKARRGQVVLDYQQHTNTRDSSDNARNRLFSTVDSSLLRKPTYELLLKMMDNYSRQTGIIEPRVSLQEEKAEVGEFLTVALNTRPFVELFEFFKRKGHPIATNANTFRFWIGQLWFSHYSRALGKADTSGFEHVFLGEAKNGEVSGMHNWVRFYALERNASEGFDYKGFIVKRFNVMAAVKFQWKEELKKSGSLLIGTSPEFDLALYTMCFLSRRGRETCNVEVDGCPLSITSFELYQRDKVYIGTIFPSAGRITEECRRKNS</sequence>
<dbReference type="PANTHER" id="PTHR12439:SF11">
    <property type="entry name" value="URIDYLATE-SPECIFIC ENDORIBONUCLEASE"/>
    <property type="match status" value="1"/>
</dbReference>
<evidence type="ECO:0000256" key="7">
    <source>
        <dbReference type="ARBA" id="ARBA00022801"/>
    </source>
</evidence>
<keyword evidence="15" id="KW-1185">Reference proteome</keyword>
<evidence type="ECO:0000256" key="9">
    <source>
        <dbReference type="ARBA" id="ARBA00023211"/>
    </source>
</evidence>
<dbReference type="EMBL" id="CAJGYM010000001">
    <property type="protein sequence ID" value="CAD6184134.1"/>
    <property type="molecule type" value="Genomic_DNA"/>
</dbReference>
<keyword evidence="9 11" id="KW-0464">Manganese</keyword>
<feature type="transmembrane region" description="Helical" evidence="12">
    <location>
        <begin position="76"/>
        <end position="95"/>
    </location>
</feature>
<dbReference type="CDD" id="cd21159">
    <property type="entry name" value="XendoU"/>
    <property type="match status" value="1"/>
</dbReference>
<keyword evidence="12" id="KW-1133">Transmembrane helix</keyword>
<evidence type="ECO:0000256" key="3">
    <source>
        <dbReference type="ARBA" id="ARBA00011245"/>
    </source>
</evidence>
<dbReference type="InterPro" id="IPR039787">
    <property type="entry name" value="ENDOU"/>
</dbReference>
<protein>
    <recommendedName>
        <fullName evidence="13">EndoU domain-containing protein</fullName>
    </recommendedName>
</protein>